<evidence type="ECO:0000256" key="1">
    <source>
        <dbReference type="ARBA" id="ARBA00004141"/>
    </source>
</evidence>
<dbReference type="SUPFAM" id="SSF81660">
    <property type="entry name" value="Metal cation-transporting ATPase, ATP-binding domain N"/>
    <property type="match status" value="1"/>
</dbReference>
<dbReference type="InterPro" id="IPR023299">
    <property type="entry name" value="ATPase_P-typ_cyto_dom_N"/>
</dbReference>
<feature type="transmembrane region" description="Helical" evidence="10">
    <location>
        <begin position="887"/>
        <end position="905"/>
    </location>
</feature>
<dbReference type="Pfam" id="PF00122">
    <property type="entry name" value="E1-E2_ATPase"/>
    <property type="match status" value="1"/>
</dbReference>
<evidence type="ECO:0000256" key="6">
    <source>
        <dbReference type="ARBA" id="ARBA00022967"/>
    </source>
</evidence>
<dbReference type="InterPro" id="IPR018303">
    <property type="entry name" value="ATPase_P-typ_P_site"/>
</dbReference>
<proteinExistence type="inferred from homology"/>
<comment type="similarity">
    <text evidence="2">Belongs to the cation transport ATPase (P-type) (TC 3.A.3) family. Type IIA subfamily.</text>
</comment>
<dbReference type="SFLD" id="SFLDS00003">
    <property type="entry name" value="Haloacid_Dehalogenase"/>
    <property type="match status" value="1"/>
</dbReference>
<feature type="transmembrane region" description="Helical" evidence="10">
    <location>
        <begin position="819"/>
        <end position="837"/>
    </location>
</feature>
<feature type="transmembrane region" description="Helical" evidence="10">
    <location>
        <begin position="88"/>
        <end position="106"/>
    </location>
</feature>
<keyword evidence="7 10" id="KW-1133">Transmembrane helix</keyword>
<evidence type="ECO:0000256" key="7">
    <source>
        <dbReference type="ARBA" id="ARBA00022989"/>
    </source>
</evidence>
<keyword evidence="5" id="KW-0067">ATP-binding</keyword>
<evidence type="ECO:0000256" key="9">
    <source>
        <dbReference type="SAM" id="MobiDB-lite"/>
    </source>
</evidence>
<dbReference type="Pfam" id="PF13246">
    <property type="entry name" value="Cation_ATPase"/>
    <property type="match status" value="1"/>
</dbReference>
<evidence type="ECO:0000256" key="4">
    <source>
        <dbReference type="ARBA" id="ARBA00022741"/>
    </source>
</evidence>
<dbReference type="InterPro" id="IPR006068">
    <property type="entry name" value="ATPase_P-typ_cation-transptr_C"/>
</dbReference>
<gene>
    <name evidence="12" type="ORF">SRAA_0704</name>
</gene>
<dbReference type="InterPro" id="IPR001757">
    <property type="entry name" value="P_typ_ATPase"/>
</dbReference>
<dbReference type="GO" id="GO:0015662">
    <property type="term" value="F:P-type ion transporter activity"/>
    <property type="evidence" value="ECO:0007669"/>
    <property type="project" value="UniProtKB-ARBA"/>
</dbReference>
<sequence length="937" mass="99966">MTAPPRLDPNPAPNSAAAPEATPAAPAATSSSPPWHTLSAPACALQLGVESAPGLSPLEAAQRLQQHGANKLAEPPPRPLWRGLLDQFKSMLIIILLVAAVLAAFIGDFKSVTVILVVVCFNAVLGFWQEYRAEKTLAALKKMLAPLARVRRSGRVEEIEASTLVPGDVVLLEAGDRVPADGRLLAAHNVEIDEAALTGESHTVGKDAAFVAPLAAPLGDRLNMAFMNTGVTRGRAELLVTGTGMGTEMGRLADMLAKAETGATPLQKQIDGLARKLVLIAAIVVTVIFTLGMWRGDELANLLLTSLALAVAATPDGLPAVLTVTLALGMFAMAQHRAIVKRMTAVETLGCTTVICSDKTGTLTLNQMSARSLVFRQRRFTVSGEGYTAAGLIAAADAADRAALPDFLPLLHPAALANDSRIRDGRLIGDPTEGALLALAAKGGVDAEALAAHNPRIAEIPFDSAHKFQATFHHDGEWVRMYVKGAPDVLLTRASRQLSDVGEGEGEAALDAAFWQTENERLASQAMRVLAVATKTLPARDFDPAGELMQHAQELTLVGLVGLIDPPRPEAREAIAQCQHAGIQVKMITGDHRITAAAIARELGLHGEVIEGRELDALSVEALAARIDRIAVFARVAPEHKVRIVQALKADGHVTAMTGDGVNDAPALKHADIGVAMGITGTEVTKEAAVMVLTDDNFATIVRAVREGRAIYDNIVKFVRFQVSTNIGAMQTVLGASLLGLPTPFTAVQILWVNIIMDGPPALSLGVEPPRTGVMDEPPRRPDARILSGSRIAQLFFYGFCMTVGTLALFWYAQPKGETYALTLAWTTFVLFQFFNLFNARNEHGTAFNRQLFTNRWLWMSLGVVIPLQILVVHWGPLQAFFNTTDLSLHDWLLATAVAASVLVLEEARKLGLRLWRGGKGRGAAAHTALAQPKTPA</sequence>
<feature type="region of interest" description="Disordered" evidence="9">
    <location>
        <begin position="1"/>
        <end position="34"/>
    </location>
</feature>
<comment type="subcellular location">
    <subcellularLocation>
        <location evidence="1">Membrane</location>
        <topology evidence="1">Multi-pass membrane protein</topology>
    </subcellularLocation>
</comment>
<dbReference type="SFLD" id="SFLDG00002">
    <property type="entry name" value="C1.7:_P-type_atpase_like"/>
    <property type="match status" value="1"/>
</dbReference>
<feature type="compositionally biased region" description="Low complexity" evidence="9">
    <location>
        <begin position="13"/>
        <end position="34"/>
    </location>
</feature>
<dbReference type="STRING" id="1458425.SRAA_0704"/>
<dbReference type="NCBIfam" id="TIGR01494">
    <property type="entry name" value="ATPase_P-type"/>
    <property type="match status" value="3"/>
</dbReference>
<feature type="transmembrane region" description="Helical" evidence="10">
    <location>
        <begin position="277"/>
        <end position="295"/>
    </location>
</feature>
<dbReference type="EMBL" id="AP014568">
    <property type="protein sequence ID" value="BAO80558.1"/>
    <property type="molecule type" value="Genomic_DNA"/>
</dbReference>
<feature type="domain" description="Cation-transporting P-type ATPase N-terminal" evidence="11">
    <location>
        <begin position="34"/>
        <end position="108"/>
    </location>
</feature>
<dbReference type="PANTHER" id="PTHR42861">
    <property type="entry name" value="CALCIUM-TRANSPORTING ATPASE"/>
    <property type="match status" value="1"/>
</dbReference>
<evidence type="ECO:0000256" key="8">
    <source>
        <dbReference type="ARBA" id="ARBA00023136"/>
    </source>
</evidence>
<dbReference type="RefSeq" id="WP_082040078.1">
    <property type="nucleotide sequence ID" value="NZ_AP014568.1"/>
</dbReference>
<dbReference type="AlphaFoldDB" id="A0A060NM04"/>
<dbReference type="GO" id="GO:0005524">
    <property type="term" value="F:ATP binding"/>
    <property type="evidence" value="ECO:0007669"/>
    <property type="project" value="UniProtKB-KW"/>
</dbReference>
<dbReference type="Pfam" id="PF08282">
    <property type="entry name" value="Hydrolase_3"/>
    <property type="match status" value="1"/>
</dbReference>
<dbReference type="GO" id="GO:0016020">
    <property type="term" value="C:membrane"/>
    <property type="evidence" value="ECO:0007669"/>
    <property type="project" value="UniProtKB-SubCell"/>
</dbReference>
<dbReference type="PRINTS" id="PR00119">
    <property type="entry name" value="CATATPASE"/>
</dbReference>
<dbReference type="KEGG" id="cbaa:SRAA_0704"/>
<dbReference type="InterPro" id="IPR004014">
    <property type="entry name" value="ATPase_P-typ_cation-transptr_N"/>
</dbReference>
<dbReference type="Proteomes" id="UP000067461">
    <property type="component" value="Chromosome"/>
</dbReference>
<feature type="compositionally biased region" description="Pro residues" evidence="9">
    <location>
        <begin position="1"/>
        <end position="12"/>
    </location>
</feature>
<dbReference type="InterPro" id="IPR044492">
    <property type="entry name" value="P_typ_ATPase_HD_dom"/>
</dbReference>
<protein>
    <submittedName>
        <fullName evidence="12">Cation transport ATPase</fullName>
    </submittedName>
</protein>
<dbReference type="InterPro" id="IPR008250">
    <property type="entry name" value="ATPase_P-typ_transduc_dom_A_sf"/>
</dbReference>
<feature type="transmembrane region" description="Helical" evidence="10">
    <location>
        <begin position="112"/>
        <end position="128"/>
    </location>
</feature>
<dbReference type="Gene3D" id="3.40.1110.10">
    <property type="entry name" value="Calcium-transporting ATPase, cytoplasmic domain N"/>
    <property type="match status" value="1"/>
</dbReference>
<organism evidence="12 13">
    <name type="scientific">Serpentinimonas raichei</name>
    <dbReference type="NCBI Taxonomy" id="1458425"/>
    <lineage>
        <taxon>Bacteria</taxon>
        <taxon>Pseudomonadati</taxon>
        <taxon>Pseudomonadota</taxon>
        <taxon>Betaproteobacteria</taxon>
        <taxon>Burkholderiales</taxon>
        <taxon>Comamonadaceae</taxon>
        <taxon>Serpentinimonas</taxon>
    </lineage>
</organism>
<keyword evidence="4" id="KW-0547">Nucleotide-binding</keyword>
<keyword evidence="6" id="KW-1278">Translocase</keyword>
<dbReference type="Gene3D" id="3.40.50.1000">
    <property type="entry name" value="HAD superfamily/HAD-like"/>
    <property type="match status" value="1"/>
</dbReference>
<dbReference type="SFLD" id="SFLDF00027">
    <property type="entry name" value="p-type_atpase"/>
    <property type="match status" value="1"/>
</dbReference>
<accession>A0A060NM04</accession>
<dbReference type="SUPFAM" id="SSF81665">
    <property type="entry name" value="Calcium ATPase, transmembrane domain M"/>
    <property type="match status" value="1"/>
</dbReference>
<keyword evidence="3 10" id="KW-0812">Transmembrane</keyword>
<dbReference type="HOGENOM" id="CLU_002360_1_0_4"/>
<keyword evidence="13" id="KW-1185">Reference proteome</keyword>
<feature type="transmembrane region" description="Helical" evidence="10">
    <location>
        <begin position="857"/>
        <end position="875"/>
    </location>
</feature>
<keyword evidence="8 10" id="KW-0472">Membrane</keyword>
<evidence type="ECO:0000256" key="5">
    <source>
        <dbReference type="ARBA" id="ARBA00022840"/>
    </source>
</evidence>
<dbReference type="InterPro" id="IPR036412">
    <property type="entry name" value="HAD-like_sf"/>
</dbReference>
<dbReference type="PROSITE" id="PS00154">
    <property type="entry name" value="ATPASE_E1_E2"/>
    <property type="match status" value="1"/>
</dbReference>
<dbReference type="SMART" id="SM00831">
    <property type="entry name" value="Cation_ATPase_N"/>
    <property type="match status" value="1"/>
</dbReference>
<feature type="transmembrane region" description="Helical" evidence="10">
    <location>
        <begin position="307"/>
        <end position="333"/>
    </location>
</feature>
<dbReference type="SUPFAM" id="SSF81653">
    <property type="entry name" value="Calcium ATPase, transduction domain A"/>
    <property type="match status" value="1"/>
</dbReference>
<dbReference type="PRINTS" id="PR00120">
    <property type="entry name" value="HATPASE"/>
</dbReference>
<evidence type="ECO:0000313" key="13">
    <source>
        <dbReference type="Proteomes" id="UP000067461"/>
    </source>
</evidence>
<feature type="transmembrane region" description="Helical" evidence="10">
    <location>
        <begin position="795"/>
        <end position="813"/>
    </location>
</feature>
<evidence type="ECO:0000313" key="12">
    <source>
        <dbReference type="EMBL" id="BAO80558.1"/>
    </source>
</evidence>
<evidence type="ECO:0000259" key="11">
    <source>
        <dbReference type="SMART" id="SM00831"/>
    </source>
</evidence>
<dbReference type="Gene3D" id="1.20.1110.10">
    <property type="entry name" value="Calcium-transporting ATPase, transmembrane domain"/>
    <property type="match status" value="1"/>
</dbReference>
<name>A0A060NM04_9BURK</name>
<dbReference type="InterPro" id="IPR059000">
    <property type="entry name" value="ATPase_P-type_domA"/>
</dbReference>
<dbReference type="FunFam" id="3.40.50.1000:FF:000028">
    <property type="entry name" value="Calcium-transporting P-type ATPase, putative"/>
    <property type="match status" value="1"/>
</dbReference>
<dbReference type="OrthoDB" id="9814270at2"/>
<reference evidence="12 13" key="1">
    <citation type="journal article" date="2014" name="Nat. Commun.">
        <title>Physiological and genomic features of highly alkaliphilic hydrogen-utilizing Betaproteobacteria from a continental serpentinizing site.</title>
        <authorList>
            <person name="Suzuki S."/>
            <person name="Kuenen J.G."/>
            <person name="Schipper K."/>
            <person name="van der Velde S."/>
            <person name="Ishii S."/>
            <person name="Wu A."/>
            <person name="Sorokin D.Y."/>
            <person name="Tenney A."/>
            <person name="Meng X.Y."/>
            <person name="Morrill P.L."/>
            <person name="Kamagata Y."/>
            <person name="Muyzer G."/>
            <person name="Nealson K.H."/>
        </authorList>
    </citation>
    <scope>NUCLEOTIDE SEQUENCE [LARGE SCALE GENOMIC DNA]</scope>
    <source>
        <strain evidence="12 13">A1</strain>
    </source>
</reference>
<dbReference type="InterPro" id="IPR023298">
    <property type="entry name" value="ATPase_P-typ_TM_dom_sf"/>
</dbReference>
<dbReference type="Pfam" id="PF00689">
    <property type="entry name" value="Cation_ATPase_C"/>
    <property type="match status" value="1"/>
</dbReference>
<dbReference type="Pfam" id="PF00690">
    <property type="entry name" value="Cation_ATPase_N"/>
    <property type="match status" value="1"/>
</dbReference>
<dbReference type="GO" id="GO:0016887">
    <property type="term" value="F:ATP hydrolysis activity"/>
    <property type="evidence" value="ECO:0007669"/>
    <property type="project" value="InterPro"/>
</dbReference>
<dbReference type="Gene3D" id="2.70.150.10">
    <property type="entry name" value="Calcium-transporting ATPase, cytoplasmic transduction domain A"/>
    <property type="match status" value="1"/>
</dbReference>
<evidence type="ECO:0000256" key="10">
    <source>
        <dbReference type="SAM" id="Phobius"/>
    </source>
</evidence>
<dbReference type="InterPro" id="IPR023214">
    <property type="entry name" value="HAD_sf"/>
</dbReference>
<evidence type="ECO:0000256" key="3">
    <source>
        <dbReference type="ARBA" id="ARBA00022692"/>
    </source>
</evidence>
<dbReference type="SUPFAM" id="SSF56784">
    <property type="entry name" value="HAD-like"/>
    <property type="match status" value="1"/>
</dbReference>
<evidence type="ECO:0000256" key="2">
    <source>
        <dbReference type="ARBA" id="ARBA00005675"/>
    </source>
</evidence>